<reference evidence="1" key="1">
    <citation type="submission" date="2024-04" db="EMBL/GenBank/DDBJ databases">
        <authorList>
            <consortium name="Molecular Ecology Group"/>
        </authorList>
    </citation>
    <scope>NUCLEOTIDE SEQUENCE</scope>
</reference>
<gene>
    <name evidence="1" type="ORF">LPLAT_LOCUS7066</name>
</gene>
<proteinExistence type="predicted"/>
<comment type="caution">
    <text evidence="1">The sequence shown here is derived from an EMBL/GenBank/DDBJ whole genome shotgun (WGS) entry which is preliminary data.</text>
</comment>
<dbReference type="SUPFAM" id="SSF50249">
    <property type="entry name" value="Nucleic acid-binding proteins"/>
    <property type="match status" value="1"/>
</dbReference>
<dbReference type="Proteomes" id="UP001497644">
    <property type="component" value="Unassembled WGS sequence"/>
</dbReference>
<dbReference type="EMBL" id="CAXIPU020000545">
    <property type="protein sequence ID" value="CAL1672400.1"/>
    <property type="molecule type" value="Genomic_DNA"/>
</dbReference>
<accession>A0AAV2MYT3</accession>
<evidence type="ECO:0000313" key="2">
    <source>
        <dbReference type="Proteomes" id="UP001497644"/>
    </source>
</evidence>
<dbReference type="InterPro" id="IPR012340">
    <property type="entry name" value="NA-bd_OB-fold"/>
</dbReference>
<dbReference type="Gene3D" id="2.40.50.140">
    <property type="entry name" value="Nucleic acid-binding proteins"/>
    <property type="match status" value="1"/>
</dbReference>
<evidence type="ECO:0008006" key="3">
    <source>
        <dbReference type="Google" id="ProtNLM"/>
    </source>
</evidence>
<name>A0AAV2MYT3_9HYME</name>
<sequence length="235" mass="26486">MDQEDLLSSNEALNNIQIFDSTVEIIGLVDGIESPRIVGNNQQYRFFKFYLNNGNGKRVQVVAWNEDIDHVVPHILPNCIIHLDGVQARTPKAAQFNNGNTTYELLIRSNSIIDNLGQYEPKIAIHNPVPIQLSEVLNNTECIVLEAFIKTNFTLIHNNKLNKTIGCGSITDGTYKLEVHVLNFNEDDYYDTDISKGDKIEINGTMCTSVGKNVRSIYILREYSALTFKICDSLC</sequence>
<evidence type="ECO:0000313" key="1">
    <source>
        <dbReference type="EMBL" id="CAL1672400.1"/>
    </source>
</evidence>
<protein>
    <recommendedName>
        <fullName evidence="3">Replication protein A OB domain-containing protein</fullName>
    </recommendedName>
</protein>
<keyword evidence="2" id="KW-1185">Reference proteome</keyword>
<dbReference type="AlphaFoldDB" id="A0AAV2MYT3"/>
<organism evidence="1 2">
    <name type="scientific">Lasius platythorax</name>
    <dbReference type="NCBI Taxonomy" id="488582"/>
    <lineage>
        <taxon>Eukaryota</taxon>
        <taxon>Metazoa</taxon>
        <taxon>Ecdysozoa</taxon>
        <taxon>Arthropoda</taxon>
        <taxon>Hexapoda</taxon>
        <taxon>Insecta</taxon>
        <taxon>Pterygota</taxon>
        <taxon>Neoptera</taxon>
        <taxon>Endopterygota</taxon>
        <taxon>Hymenoptera</taxon>
        <taxon>Apocrita</taxon>
        <taxon>Aculeata</taxon>
        <taxon>Formicoidea</taxon>
        <taxon>Formicidae</taxon>
        <taxon>Formicinae</taxon>
        <taxon>Lasius</taxon>
        <taxon>Lasius</taxon>
    </lineage>
</organism>